<dbReference type="Pfam" id="PF01547">
    <property type="entry name" value="SBP_bac_1"/>
    <property type="match status" value="1"/>
</dbReference>
<evidence type="ECO:0000313" key="8">
    <source>
        <dbReference type="EMBL" id="TVZ02992.1"/>
    </source>
</evidence>
<evidence type="ECO:0000313" key="9">
    <source>
        <dbReference type="Proteomes" id="UP000460272"/>
    </source>
</evidence>
<organism evidence="8 9">
    <name type="scientific">Trebonia kvetii</name>
    <dbReference type="NCBI Taxonomy" id="2480626"/>
    <lineage>
        <taxon>Bacteria</taxon>
        <taxon>Bacillati</taxon>
        <taxon>Actinomycetota</taxon>
        <taxon>Actinomycetes</taxon>
        <taxon>Streptosporangiales</taxon>
        <taxon>Treboniaceae</taxon>
        <taxon>Trebonia</taxon>
    </lineage>
</organism>
<dbReference type="Proteomes" id="UP000460272">
    <property type="component" value="Unassembled WGS sequence"/>
</dbReference>
<evidence type="ECO:0000256" key="2">
    <source>
        <dbReference type="ARBA" id="ARBA00022729"/>
    </source>
</evidence>
<accession>A0A6P2BV58</accession>
<dbReference type="OrthoDB" id="2515046at2"/>
<dbReference type="InterPro" id="IPR050490">
    <property type="entry name" value="Bact_solute-bd_prot1"/>
</dbReference>
<keyword evidence="5" id="KW-0449">Lipoprotein</keyword>
<keyword evidence="3" id="KW-0472">Membrane</keyword>
<evidence type="ECO:0000256" key="5">
    <source>
        <dbReference type="ARBA" id="ARBA00023288"/>
    </source>
</evidence>
<name>A0A6P2BV58_9ACTN</name>
<dbReference type="RefSeq" id="WP_145855326.1">
    <property type="nucleotide sequence ID" value="NZ_RPFW01000004.1"/>
</dbReference>
<dbReference type="AlphaFoldDB" id="A0A6P2BV58"/>
<reference evidence="8 9" key="1">
    <citation type="submission" date="2018-11" db="EMBL/GenBank/DDBJ databases">
        <title>Trebonia kvetii gen.nov., sp.nov., a novel acidophilic actinobacterium, and proposal of the new actinobacterial family Treboniaceae fam. nov.</title>
        <authorList>
            <person name="Rapoport D."/>
            <person name="Sagova-Mareckova M."/>
            <person name="Sedlacek I."/>
            <person name="Provaznik J."/>
            <person name="Kralova S."/>
            <person name="Pavlinic D."/>
            <person name="Benes V."/>
            <person name="Kopecky J."/>
        </authorList>
    </citation>
    <scope>NUCLEOTIDE SEQUENCE [LARGE SCALE GENOMIC DNA]</scope>
    <source>
        <strain evidence="8 9">15Tr583</strain>
    </source>
</reference>
<evidence type="ECO:0000256" key="1">
    <source>
        <dbReference type="ARBA" id="ARBA00022475"/>
    </source>
</evidence>
<dbReference type="Gene3D" id="3.40.190.10">
    <property type="entry name" value="Periplasmic binding protein-like II"/>
    <property type="match status" value="1"/>
</dbReference>
<comment type="caution">
    <text evidence="8">The sequence shown here is derived from an EMBL/GenBank/DDBJ whole genome shotgun (WGS) entry which is preliminary data.</text>
</comment>
<keyword evidence="1" id="KW-1003">Cell membrane</keyword>
<feature type="chain" id="PRO_5038349775" evidence="7">
    <location>
        <begin position="32"/>
        <end position="457"/>
    </location>
</feature>
<evidence type="ECO:0000256" key="6">
    <source>
        <dbReference type="SAM" id="MobiDB-lite"/>
    </source>
</evidence>
<dbReference type="PROSITE" id="PS51257">
    <property type="entry name" value="PROKAR_LIPOPROTEIN"/>
    <property type="match status" value="1"/>
</dbReference>
<evidence type="ECO:0000256" key="3">
    <source>
        <dbReference type="ARBA" id="ARBA00023136"/>
    </source>
</evidence>
<keyword evidence="2 7" id="KW-0732">Signal</keyword>
<evidence type="ECO:0000256" key="7">
    <source>
        <dbReference type="SAM" id="SignalP"/>
    </source>
</evidence>
<feature type="signal peptide" evidence="7">
    <location>
        <begin position="1"/>
        <end position="31"/>
    </location>
</feature>
<keyword evidence="4" id="KW-0564">Palmitate</keyword>
<dbReference type="SUPFAM" id="SSF53850">
    <property type="entry name" value="Periplasmic binding protein-like II"/>
    <property type="match status" value="1"/>
</dbReference>
<sequence>MKLINTRRVTAAAGAAIAVLVAAGCSSSSSTSSPPATGTTSSAAPASSSAAASSPAASGQKVTLSFWTWVPNMDKVIAIWNKAHPDIQVQVQVQAGGDAELTKLLTAAKAGNPPDLAQVEYQVLPTLVSNNYLADISKYDGSLKSDFPAGNWNQVTLGSNALYAIPQDAAPMALYYRADLFTKYHLTVPTTWAQFAADATKLHSEAPGVFLGTFSAVDPGEFAGLTQQAGAQWWSASGSTWTVGIDGSASQRVASYWQSLVAGGGVDNQPQWTAAWNKGMNNGKYIAWVSDIWAPGDFPSAAPSGAGKWKIAELPQWTAGAHVVGNWGGSSTAVMAASKNQQAAAQFAAWLNTDPTATAALVSDGGIYPADSDAEAALSTPPAYFSNQSNFWTLGKQYASEAANVTWGPDVNVAYSEFSTAFGGAVTSKGSFLTPLSAVQSAVLSDMKKSGFTVAAG</sequence>
<keyword evidence="9" id="KW-1185">Reference proteome</keyword>
<dbReference type="EMBL" id="RPFW01000004">
    <property type="protein sequence ID" value="TVZ02992.1"/>
    <property type="molecule type" value="Genomic_DNA"/>
</dbReference>
<evidence type="ECO:0000256" key="4">
    <source>
        <dbReference type="ARBA" id="ARBA00023139"/>
    </source>
</evidence>
<protein>
    <submittedName>
        <fullName evidence="8">Extracellular solute-binding protein</fullName>
    </submittedName>
</protein>
<dbReference type="PANTHER" id="PTHR43649:SF33">
    <property type="entry name" value="POLYGALACTURONAN_RHAMNOGALACTURONAN-BINDING PROTEIN YTCQ"/>
    <property type="match status" value="1"/>
</dbReference>
<gene>
    <name evidence="8" type="ORF">EAS64_21240</name>
</gene>
<dbReference type="PANTHER" id="PTHR43649">
    <property type="entry name" value="ARABINOSE-BINDING PROTEIN-RELATED"/>
    <property type="match status" value="1"/>
</dbReference>
<dbReference type="InterPro" id="IPR006059">
    <property type="entry name" value="SBP"/>
</dbReference>
<feature type="region of interest" description="Disordered" evidence="6">
    <location>
        <begin position="27"/>
        <end position="53"/>
    </location>
</feature>
<proteinExistence type="predicted"/>